<evidence type="ECO:0000313" key="1">
    <source>
        <dbReference type="EMBL" id="PCS09358.1"/>
    </source>
</evidence>
<dbReference type="RefSeq" id="WP_061778431.1">
    <property type="nucleotide sequence ID" value="NZ_JBHSBR010000044.1"/>
</dbReference>
<reference evidence="1 2" key="1">
    <citation type="submission" date="2014-12" db="EMBL/GenBank/DDBJ databases">
        <title>Draft genome sequences of 10 type strains of Lactococcus.</title>
        <authorList>
            <person name="Sun Z."/>
            <person name="Zhong Z."/>
            <person name="Liu W."/>
            <person name="Zhang W."/>
            <person name="Zhang H."/>
        </authorList>
    </citation>
    <scope>NUCLEOTIDE SEQUENCE [LARGE SCALE GENOMIC DNA]</scope>
    <source>
        <strain evidence="1 2">DSM 20450</strain>
    </source>
</reference>
<gene>
    <name evidence="1" type="ORF">RU90_GL002125</name>
</gene>
<name>A0A2A5S7D0_LACLH</name>
<sequence length="379" mass="40866">MSYEKQTWNQYDELKTEEENIKNGAVVTDNRMNHMESGIGDNDNNLASHLADTNNPHKVTAAQIGLDKVINVKQASKVEFDSHTSDISNPHKVTATQVGAYSKDESDQKLATQKQAIDSHINNKSNPHAVTASQVGAYTKTEADAKFATSQSLKDLSNKVIANKGNLASGTDLDNVIDIGTYRIGGLTGETDIINVPSERSGTTIYAYLTVSGTTTSVVQELIVYDSKTVSQIYNRSRSGSTPTFSPWSKTVMADYSGKVTIKDLVVTATVKTVNLEITGQSTKTVSIYNGGGQIILTRIGPMVQADIRSMPAIPANTTISGVIPDGYKPAADYTSITHSNNRLIFYANGSIKPDNNAMVSDNGYYSCSWVTKDATPTT</sequence>
<dbReference type="Proteomes" id="UP000218744">
    <property type="component" value="Unassembled WGS sequence"/>
</dbReference>
<evidence type="ECO:0008006" key="3">
    <source>
        <dbReference type="Google" id="ProtNLM"/>
    </source>
</evidence>
<dbReference type="EMBL" id="JXKA01000053">
    <property type="protein sequence ID" value="PCS09358.1"/>
    <property type="molecule type" value="Genomic_DNA"/>
</dbReference>
<comment type="caution">
    <text evidence="1">The sequence shown here is derived from an EMBL/GenBank/DDBJ whole genome shotgun (WGS) entry which is preliminary data.</text>
</comment>
<evidence type="ECO:0000313" key="2">
    <source>
        <dbReference type="Proteomes" id="UP000218744"/>
    </source>
</evidence>
<dbReference type="AlphaFoldDB" id="A0A2A5S7D0"/>
<protein>
    <recommendedName>
        <fullName evidence="3">Phage tail assembly</fullName>
    </recommendedName>
</protein>
<accession>A0A2A5S7D0</accession>
<dbReference type="CDD" id="cd19958">
    <property type="entry name" value="pyocin_knob"/>
    <property type="match status" value="1"/>
</dbReference>
<proteinExistence type="predicted"/>
<organism evidence="1 2">
    <name type="scientific">Lactococcus lactis subsp. hordniae</name>
    <dbReference type="NCBI Taxonomy" id="203404"/>
    <lineage>
        <taxon>Bacteria</taxon>
        <taxon>Bacillati</taxon>
        <taxon>Bacillota</taxon>
        <taxon>Bacilli</taxon>
        <taxon>Lactobacillales</taxon>
        <taxon>Streptococcaceae</taxon>
        <taxon>Lactococcus</taxon>
    </lineage>
</organism>